<accession>A0A5S4GM40</accession>
<keyword evidence="1" id="KW-1133">Transmembrane helix</keyword>
<comment type="caution">
    <text evidence="2">The sequence shown here is derived from an EMBL/GenBank/DDBJ whole genome shotgun (WGS) entry which is preliminary data.</text>
</comment>
<dbReference type="AlphaFoldDB" id="A0A5S4GM40"/>
<dbReference type="Proteomes" id="UP000305238">
    <property type="component" value="Unassembled WGS sequence"/>
</dbReference>
<keyword evidence="1" id="KW-0812">Transmembrane</keyword>
<feature type="transmembrane region" description="Helical" evidence="1">
    <location>
        <begin position="20"/>
        <end position="41"/>
    </location>
</feature>
<dbReference type="InterPro" id="IPR038084">
    <property type="entry name" value="PduO/GlcC-like_sf"/>
</dbReference>
<dbReference type="PANTHER" id="PTHR34309">
    <property type="entry name" value="SLR1406 PROTEIN"/>
    <property type="match status" value="1"/>
</dbReference>
<protein>
    <submittedName>
        <fullName evidence="2">Heme-binding protein</fullName>
    </submittedName>
</protein>
<dbReference type="Gene3D" id="3.30.450.150">
    <property type="entry name" value="Haem-degrading domain"/>
    <property type="match status" value="1"/>
</dbReference>
<keyword evidence="1" id="KW-0472">Membrane</keyword>
<organism evidence="2 3">
    <name type="scientific">Actinomadura geliboluensis</name>
    <dbReference type="NCBI Taxonomy" id="882440"/>
    <lineage>
        <taxon>Bacteria</taxon>
        <taxon>Bacillati</taxon>
        <taxon>Actinomycetota</taxon>
        <taxon>Actinomycetes</taxon>
        <taxon>Streptosporangiales</taxon>
        <taxon>Thermomonosporaceae</taxon>
        <taxon>Actinomadura</taxon>
    </lineage>
</organism>
<reference evidence="2 3" key="1">
    <citation type="submission" date="2019-05" db="EMBL/GenBank/DDBJ databases">
        <title>Draft genome sequence of Actinomadura geliboluensis A8036.</title>
        <authorList>
            <person name="Saricaoglu S."/>
            <person name="Isik K."/>
        </authorList>
    </citation>
    <scope>NUCLEOTIDE SEQUENCE [LARGE SCALE GENOMIC DNA]</scope>
    <source>
        <strain evidence="2 3">A8036</strain>
    </source>
</reference>
<dbReference type="Pfam" id="PF03928">
    <property type="entry name" value="HbpS-like"/>
    <property type="match status" value="1"/>
</dbReference>
<dbReference type="OrthoDB" id="4485197at2"/>
<evidence type="ECO:0000313" key="3">
    <source>
        <dbReference type="Proteomes" id="UP000305238"/>
    </source>
</evidence>
<dbReference type="InterPro" id="IPR005624">
    <property type="entry name" value="PduO/GlcC-like"/>
</dbReference>
<dbReference type="RefSeq" id="WP_138639150.1">
    <property type="nucleotide sequence ID" value="NZ_VCKZ01000217.1"/>
</dbReference>
<evidence type="ECO:0000313" key="2">
    <source>
        <dbReference type="EMBL" id="TMR33943.1"/>
    </source>
</evidence>
<dbReference type="InterPro" id="IPR052517">
    <property type="entry name" value="GlcG_carb_metab_protein"/>
</dbReference>
<name>A0A5S4GM40_9ACTN</name>
<gene>
    <name evidence="2" type="ORF">ETD96_26215</name>
</gene>
<dbReference type="SUPFAM" id="SSF143744">
    <property type="entry name" value="GlcG-like"/>
    <property type="match status" value="1"/>
</dbReference>
<sequence>MQDATRQDTQRTRKNGRPGIRFRTVAGAVTGLAIVAGAVGLSAANASASPAAPAAGKAPRAPQAVQDVRTLTTDAATAIANAAQKEAAKQNQRVAVAIVDRSGDLRVLVKGDGAGPQTVESAKRKAFTAVSFGQPTSKLVEGATGDGPTLRDIPGTLLLAGGVPVTSGGSPIAGIGVGGAPQGSIDESIAQAGLRAVQGRLG</sequence>
<keyword evidence="3" id="KW-1185">Reference proteome</keyword>
<evidence type="ECO:0000256" key="1">
    <source>
        <dbReference type="SAM" id="Phobius"/>
    </source>
</evidence>
<dbReference type="PANTHER" id="PTHR34309:SF1">
    <property type="entry name" value="PROTEIN GLCG"/>
    <property type="match status" value="1"/>
</dbReference>
<proteinExistence type="predicted"/>
<dbReference type="EMBL" id="VCKZ01000217">
    <property type="protein sequence ID" value="TMR33943.1"/>
    <property type="molecule type" value="Genomic_DNA"/>
</dbReference>